<sequence length="622" mass="71259">MVFATVSPLDSTTAHLLHRPYSTQHKSALRSRCAPHPKQALTMTDYGYGTADEELAEVRKLEAEVQASPDDFENWEKLVRAVEGLEGGLNRNSSPQAITAARSIYDRFLAKFPLFFGYWKKYADLEFAIAGTEAAEMVYERGVASIAISVDLWANYCSFKVETTHDDGVIRDLGRLMIRPYTLFGFSFLSAPYPMPAMRHALANKTRLFERGAACVGLDFLAHPFWDKYIEFEERAEAHDKVFDILTRIINIPMHQYARYFEKYRQLAASRPVTELAPADLLSQFTAELEPETKGKSQIEAERAMRARLDTYHLELFHNTQTETTKRWTYEQEIKRPYFHVTELDEAQLENWSKYLDFEESEADYTRTTFLYERCVVTCAHYDEFWQRYARWMYNQDGKEEEVRIIFQRASCIYTPIARPAIRLHWALFEEACGRPFVSAAIYEAILVTLPGNLEAITRLANLQRRQVGYDAAVQIYDQYLADAECSIDDKGALVVEMARLAWKSKGDAVEARDILSRQQHIFVDSPSFWAGYLNFEIDQPTTAGTAIEQAERIKALHSEIRQKTRLSPEVITELSQKYMSYLTEKQSKLAAREYLELDSLVNGPASVTKARSTAGVKGAVA</sequence>
<dbReference type="AlphaFoldDB" id="A0A4S9ETB0"/>
<evidence type="ECO:0000256" key="4">
    <source>
        <dbReference type="ARBA" id="ARBA00023187"/>
    </source>
</evidence>
<reference evidence="7 8" key="1">
    <citation type="submission" date="2018-10" db="EMBL/GenBank/DDBJ databases">
        <title>Fifty Aureobasidium pullulans genomes reveal a recombining polyextremotolerant generalist.</title>
        <authorList>
            <person name="Gostincar C."/>
            <person name="Turk M."/>
            <person name="Zajc J."/>
            <person name="Gunde-Cimerman N."/>
        </authorList>
    </citation>
    <scope>NUCLEOTIDE SEQUENCE [LARGE SCALE GENOMIC DNA]</scope>
    <source>
        <strain evidence="7 8">EXF-9785</strain>
    </source>
</reference>
<dbReference type="SMART" id="SM00386">
    <property type="entry name" value="HAT"/>
    <property type="match status" value="7"/>
</dbReference>
<dbReference type="GO" id="GO:0000395">
    <property type="term" value="P:mRNA 5'-splice site recognition"/>
    <property type="evidence" value="ECO:0007669"/>
    <property type="project" value="TreeGrafter"/>
</dbReference>
<keyword evidence="2" id="KW-0507">mRNA processing</keyword>
<name>A0A4S9ETB0_AURPU</name>
<dbReference type="Pfam" id="PF23241">
    <property type="entry name" value="HAT_PRP39_C"/>
    <property type="match status" value="1"/>
</dbReference>
<dbReference type="InterPro" id="IPR011990">
    <property type="entry name" value="TPR-like_helical_dom_sf"/>
</dbReference>
<comment type="caution">
    <text evidence="7">The sequence shown here is derived from an EMBL/GenBank/DDBJ whole genome shotgun (WGS) entry which is preliminary data.</text>
</comment>
<evidence type="ECO:0000256" key="2">
    <source>
        <dbReference type="ARBA" id="ARBA00022664"/>
    </source>
</evidence>
<evidence type="ECO:0000256" key="6">
    <source>
        <dbReference type="ARBA" id="ARBA00038019"/>
    </source>
</evidence>
<evidence type="ECO:0000313" key="7">
    <source>
        <dbReference type="EMBL" id="THX36993.1"/>
    </source>
</evidence>
<evidence type="ECO:0000313" key="8">
    <source>
        <dbReference type="Proteomes" id="UP000308953"/>
    </source>
</evidence>
<comment type="subcellular location">
    <subcellularLocation>
        <location evidence="1">Nucleus</location>
    </subcellularLocation>
</comment>
<keyword evidence="4" id="KW-0508">mRNA splicing</keyword>
<dbReference type="GO" id="GO:0000243">
    <property type="term" value="C:commitment complex"/>
    <property type="evidence" value="ECO:0007669"/>
    <property type="project" value="TreeGrafter"/>
</dbReference>
<dbReference type="EMBL" id="QZAV01000147">
    <property type="protein sequence ID" value="THX36993.1"/>
    <property type="molecule type" value="Genomic_DNA"/>
</dbReference>
<evidence type="ECO:0000256" key="1">
    <source>
        <dbReference type="ARBA" id="ARBA00004123"/>
    </source>
</evidence>
<proteinExistence type="inferred from homology"/>
<comment type="similarity">
    <text evidence="6">Belongs to the PRP39 family.</text>
</comment>
<evidence type="ECO:0008006" key="9">
    <source>
        <dbReference type="Google" id="ProtNLM"/>
    </source>
</evidence>
<dbReference type="PANTHER" id="PTHR17204:SF5">
    <property type="entry name" value="PRE-MRNA-PROCESSING FACTOR 39"/>
    <property type="match status" value="1"/>
</dbReference>
<dbReference type="PANTHER" id="PTHR17204">
    <property type="entry name" value="PRE-MRNA PROCESSING PROTEIN PRP39-RELATED"/>
    <property type="match status" value="1"/>
</dbReference>
<protein>
    <recommendedName>
        <fullName evidence="9">Pre-mRNA-processing factor 39</fullName>
    </recommendedName>
</protein>
<dbReference type="InterPro" id="IPR003107">
    <property type="entry name" value="HAT"/>
</dbReference>
<dbReference type="Gene3D" id="1.25.40.10">
    <property type="entry name" value="Tetratricopeptide repeat domain"/>
    <property type="match status" value="2"/>
</dbReference>
<dbReference type="GO" id="GO:0005685">
    <property type="term" value="C:U1 snRNP"/>
    <property type="evidence" value="ECO:0007669"/>
    <property type="project" value="TreeGrafter"/>
</dbReference>
<dbReference type="Pfam" id="PF23240">
    <property type="entry name" value="HAT_PRP39_N"/>
    <property type="match status" value="1"/>
</dbReference>
<dbReference type="FunFam" id="1.25.40.10:FF:000451">
    <property type="entry name" value="mRNA splicing protein (Prp39), putative"/>
    <property type="match status" value="1"/>
</dbReference>
<dbReference type="SUPFAM" id="SSF48452">
    <property type="entry name" value="TPR-like"/>
    <property type="match status" value="1"/>
</dbReference>
<keyword evidence="3" id="KW-0677">Repeat</keyword>
<evidence type="ECO:0000256" key="3">
    <source>
        <dbReference type="ARBA" id="ARBA00022737"/>
    </source>
</evidence>
<dbReference type="InterPro" id="IPR059164">
    <property type="entry name" value="HAT_PRP39_C"/>
</dbReference>
<accession>A0A4S9ETB0</accession>
<gene>
    <name evidence="7" type="ORF">D6D10_06237</name>
</gene>
<dbReference type="GO" id="GO:0071004">
    <property type="term" value="C:U2-type prespliceosome"/>
    <property type="evidence" value="ECO:0007669"/>
    <property type="project" value="TreeGrafter"/>
</dbReference>
<dbReference type="GO" id="GO:0030627">
    <property type="term" value="F:pre-mRNA 5'-splice site binding"/>
    <property type="evidence" value="ECO:0007669"/>
    <property type="project" value="TreeGrafter"/>
</dbReference>
<evidence type="ECO:0000256" key="5">
    <source>
        <dbReference type="ARBA" id="ARBA00023242"/>
    </source>
</evidence>
<dbReference type="Proteomes" id="UP000308953">
    <property type="component" value="Unassembled WGS sequence"/>
</dbReference>
<keyword evidence="5" id="KW-0539">Nucleus</keyword>
<organism evidence="7 8">
    <name type="scientific">Aureobasidium pullulans</name>
    <name type="common">Black yeast</name>
    <name type="synonym">Pullularia pullulans</name>
    <dbReference type="NCBI Taxonomy" id="5580"/>
    <lineage>
        <taxon>Eukaryota</taxon>
        <taxon>Fungi</taxon>
        <taxon>Dikarya</taxon>
        <taxon>Ascomycota</taxon>
        <taxon>Pezizomycotina</taxon>
        <taxon>Dothideomycetes</taxon>
        <taxon>Dothideomycetidae</taxon>
        <taxon>Dothideales</taxon>
        <taxon>Saccotheciaceae</taxon>
        <taxon>Aureobasidium</taxon>
    </lineage>
</organism>